<feature type="domain" description="PKD" evidence="14">
    <location>
        <begin position="823"/>
        <end position="909"/>
    </location>
</feature>
<keyword evidence="8" id="KW-0862">Zinc</keyword>
<dbReference type="MEROPS" id="M06.002"/>
<dbReference type="PROSITE" id="PS50093">
    <property type="entry name" value="PKD"/>
    <property type="match status" value="2"/>
</dbReference>
<comment type="subcellular location">
    <subcellularLocation>
        <location evidence="2">Secreted</location>
    </subcellularLocation>
</comment>
<dbReference type="InterPro" id="IPR008757">
    <property type="entry name" value="Peptidase_M6-like_domain"/>
</dbReference>
<evidence type="ECO:0000313" key="15">
    <source>
        <dbReference type="EMBL" id="KFZ35963.1"/>
    </source>
</evidence>
<dbReference type="Pfam" id="PF05547">
    <property type="entry name" value="Peptidase_M6"/>
    <property type="match status" value="1"/>
</dbReference>
<dbReference type="InterPro" id="IPR000601">
    <property type="entry name" value="PKD_dom"/>
</dbReference>
<evidence type="ECO:0000256" key="9">
    <source>
        <dbReference type="ARBA" id="ARBA00022837"/>
    </source>
</evidence>
<feature type="region of interest" description="Disordered" evidence="12">
    <location>
        <begin position="889"/>
        <end position="914"/>
    </location>
</feature>
<comment type="caution">
    <text evidence="15">The sequence shown here is derived from an EMBL/GenBank/DDBJ whole genome shotgun (WGS) entry which is preliminary data.</text>
</comment>
<dbReference type="Proteomes" id="UP000029264">
    <property type="component" value="Unassembled WGS sequence"/>
</dbReference>
<evidence type="ECO:0000313" key="16">
    <source>
        <dbReference type="Proteomes" id="UP000029264"/>
    </source>
</evidence>
<keyword evidence="4" id="KW-0645">Protease</keyword>
<dbReference type="AlphaFoldDB" id="A0A094LLF4"/>
<reference evidence="15 16" key="1">
    <citation type="submission" date="2014-06" db="EMBL/GenBank/DDBJ databases">
        <title>Shewanella sp. YQH10.</title>
        <authorList>
            <person name="Liu Y."/>
            <person name="Zeng R."/>
        </authorList>
    </citation>
    <scope>NUCLEOTIDE SEQUENCE [LARGE SCALE GENOMIC DNA]</scope>
    <source>
        <strain evidence="15 16">YQH10</strain>
    </source>
</reference>
<name>A0A094LLF4_9GAMM</name>
<feature type="chain" id="PRO_5001901882" evidence="13">
    <location>
        <begin position="23"/>
        <end position="945"/>
    </location>
</feature>
<dbReference type="EMBL" id="JPEO01000030">
    <property type="protein sequence ID" value="KFZ35963.1"/>
    <property type="molecule type" value="Genomic_DNA"/>
</dbReference>
<evidence type="ECO:0000256" key="3">
    <source>
        <dbReference type="ARBA" id="ARBA00022525"/>
    </source>
</evidence>
<dbReference type="InterPro" id="IPR035986">
    <property type="entry name" value="PKD_dom_sf"/>
</dbReference>
<evidence type="ECO:0000256" key="10">
    <source>
        <dbReference type="ARBA" id="ARBA00023026"/>
    </source>
</evidence>
<dbReference type="OrthoDB" id="275270at2"/>
<dbReference type="Pfam" id="PF20774">
    <property type="entry name" value="InhA-like_VEG"/>
    <property type="match status" value="1"/>
</dbReference>
<evidence type="ECO:0000256" key="12">
    <source>
        <dbReference type="SAM" id="MobiDB-lite"/>
    </source>
</evidence>
<evidence type="ECO:0000256" key="8">
    <source>
        <dbReference type="ARBA" id="ARBA00022833"/>
    </source>
</evidence>
<keyword evidence="10" id="KW-0843">Virulence</keyword>
<keyword evidence="7" id="KW-0378">Hydrolase</keyword>
<evidence type="ECO:0000259" key="14">
    <source>
        <dbReference type="PROSITE" id="PS50093"/>
    </source>
</evidence>
<feature type="compositionally biased region" description="Low complexity" evidence="12">
    <location>
        <begin position="889"/>
        <end position="912"/>
    </location>
</feature>
<dbReference type="InterPro" id="IPR013783">
    <property type="entry name" value="Ig-like_fold"/>
</dbReference>
<dbReference type="SUPFAM" id="SSF49299">
    <property type="entry name" value="PKD domain"/>
    <property type="match status" value="2"/>
</dbReference>
<dbReference type="GO" id="GO:0006508">
    <property type="term" value="P:proteolysis"/>
    <property type="evidence" value="ECO:0007669"/>
    <property type="project" value="UniProtKB-KW"/>
</dbReference>
<dbReference type="eggNOG" id="COG3291">
    <property type="taxonomic scope" value="Bacteria"/>
</dbReference>
<dbReference type="Pfam" id="PF18911">
    <property type="entry name" value="PKD_4"/>
    <property type="match status" value="2"/>
</dbReference>
<dbReference type="RefSeq" id="WP_052074844.1">
    <property type="nucleotide sequence ID" value="NZ_JPEO01000030.1"/>
</dbReference>
<comment type="cofactor">
    <cofactor evidence="1">
        <name>Zn(2+)</name>
        <dbReference type="ChEBI" id="CHEBI:29105"/>
    </cofactor>
</comment>
<dbReference type="InterPro" id="IPR022409">
    <property type="entry name" value="PKD/Chitinase_dom"/>
</dbReference>
<dbReference type="NCBIfam" id="TIGR03296">
    <property type="entry name" value="M6dom_TIGR03296"/>
    <property type="match status" value="1"/>
</dbReference>
<evidence type="ECO:0000256" key="7">
    <source>
        <dbReference type="ARBA" id="ARBA00022801"/>
    </source>
</evidence>
<dbReference type="SMART" id="SM00089">
    <property type="entry name" value="PKD"/>
    <property type="match status" value="2"/>
</dbReference>
<keyword evidence="5" id="KW-0479">Metal-binding</keyword>
<dbReference type="InterPro" id="IPR048665">
    <property type="entry name" value="InhA-like_VEG"/>
</dbReference>
<keyword evidence="6 13" id="KW-0732">Signal</keyword>
<organism evidence="15 16">
    <name type="scientific">Shewanella mangrovi</name>
    <dbReference type="NCBI Taxonomy" id="1515746"/>
    <lineage>
        <taxon>Bacteria</taxon>
        <taxon>Pseudomonadati</taxon>
        <taxon>Pseudomonadota</taxon>
        <taxon>Gammaproteobacteria</taxon>
        <taxon>Alteromonadales</taxon>
        <taxon>Shewanellaceae</taxon>
        <taxon>Shewanella</taxon>
    </lineage>
</organism>
<evidence type="ECO:0000256" key="2">
    <source>
        <dbReference type="ARBA" id="ARBA00004613"/>
    </source>
</evidence>
<keyword evidence="16" id="KW-1185">Reference proteome</keyword>
<proteinExistence type="predicted"/>
<dbReference type="Gene3D" id="2.60.40.10">
    <property type="entry name" value="Immunoglobulins"/>
    <property type="match status" value="2"/>
</dbReference>
<dbReference type="eggNOG" id="COG4412">
    <property type="taxonomic scope" value="Bacteria"/>
</dbReference>
<keyword evidence="11" id="KW-0482">Metalloprotease</keyword>
<accession>A0A094LLF4</accession>
<dbReference type="GO" id="GO:0005576">
    <property type="term" value="C:extracellular region"/>
    <property type="evidence" value="ECO:0007669"/>
    <property type="project" value="UniProtKB-SubCell"/>
</dbReference>
<evidence type="ECO:0000256" key="1">
    <source>
        <dbReference type="ARBA" id="ARBA00001947"/>
    </source>
</evidence>
<evidence type="ECO:0000256" key="13">
    <source>
        <dbReference type="SAM" id="SignalP"/>
    </source>
</evidence>
<sequence>MNMRWLIGLWSIALLLASPLQAAPAPADIAVHNKQQILYWMMKRGELAADASEAQQQQALQRYLSKGITKEMLTQIRQEQTLRAAAEAARQNRLSADSKRLNLSSATAVTERDTTKTVRVLAVLVDFPDLPYNNNQLTPSDTNMYYSSYPAAHYDGLLFGDAGFSGPQGQTLRSAYQYYQSASGGSFYFTGQVVGWVRASHNAAYYGANDPDNDDNDIRATDLVTEAVTAAANSMSASTLAQYDIEDPYDLDGDGNLQEADGIIDHVMVFHSSIGEEAGGGVLGEDAIWSHRFFVNSTGGGIGQQISGTAKRVFGYTIQPIDAGIGVCVHEFGHDLGLPDEYDSANDDNDAPVGEWSLMAAGSWTGALQGSEPAGFSPYARSYLQQRYQGRWLLEQRLAYENLTTTGSDYTLYQATDADALNQIAIDLPTDSTLFNAPYSGSYQYYSGHGNMISTAMSFELALPSSTPLTFTMKAKWDIEDEYDYAQVMVDGVAIAGNYTLASNNTNNALNIITGKSADLGAADSNGWVTLTFDLSAYAGMNKQISVVYVTDQSISGDGLQLDELNITANNTTVFSDNAEALNSAVTLNGFARIDNTRPGQPHRYLLQLRSFEDIDAGLRDSGYEAGVLIWYENRNIDDNEVNVHPGQNLIGVIDADQHLIGSRPTRVQMRDAAFSLYDQSSFPDDTSLLHSSLFDDRDDYSAPSKPVAGLILPALGVVVEVVSQEQDNSMATVNIRLERETTPPAPLVVTINSSQANGVVNFTAAVSGGTTPYRYTWDFGDGSSSTVAAPSHSYQTAGNFVVTLTVTDADASSQSASRNISVASYLTVNFSTSVNGLTVQFSNSTSSNLEGLSYLWSFGDGNSSSAASPSHTYSAAGSYTVTLTVTDSNGVSSSRSNSVTVSSTTNNNASSGGSGGGSLAASWLLLLLALAFCRRDRLRNLSAD</sequence>
<evidence type="ECO:0000256" key="11">
    <source>
        <dbReference type="ARBA" id="ARBA00023049"/>
    </source>
</evidence>
<feature type="signal peptide" evidence="13">
    <location>
        <begin position="1"/>
        <end position="22"/>
    </location>
</feature>
<dbReference type="GO" id="GO:0008237">
    <property type="term" value="F:metallopeptidase activity"/>
    <property type="evidence" value="ECO:0007669"/>
    <property type="project" value="UniProtKB-KW"/>
</dbReference>
<gene>
    <name evidence="15" type="ORF">HR45_19130</name>
</gene>
<dbReference type="CDD" id="cd00146">
    <property type="entry name" value="PKD"/>
    <property type="match status" value="2"/>
</dbReference>
<feature type="domain" description="PKD" evidence="14">
    <location>
        <begin position="744"/>
        <end position="823"/>
    </location>
</feature>
<dbReference type="PANTHER" id="PTHR13062:SF12">
    <property type="entry name" value="ALPHA-2-MACROGLOBULIN DOMAIN-CONTAINING PROTEIN"/>
    <property type="match status" value="1"/>
</dbReference>
<dbReference type="Pfam" id="PF20773">
    <property type="entry name" value="InhA-like_MAM"/>
    <property type="match status" value="1"/>
</dbReference>
<dbReference type="PANTHER" id="PTHR13062">
    <property type="entry name" value="COLLAGENASE"/>
    <property type="match status" value="1"/>
</dbReference>
<keyword evidence="3" id="KW-0964">Secreted</keyword>
<keyword evidence="9" id="KW-0106">Calcium</keyword>
<dbReference type="SUPFAM" id="SSF55486">
    <property type="entry name" value="Metalloproteases ('zincins'), catalytic domain"/>
    <property type="match status" value="1"/>
</dbReference>
<evidence type="ECO:0000256" key="4">
    <source>
        <dbReference type="ARBA" id="ARBA00022670"/>
    </source>
</evidence>
<dbReference type="STRING" id="1515746.HR45_19130"/>
<evidence type="ECO:0000256" key="6">
    <source>
        <dbReference type="ARBA" id="ARBA00022729"/>
    </source>
</evidence>
<dbReference type="GO" id="GO:0046872">
    <property type="term" value="F:metal ion binding"/>
    <property type="evidence" value="ECO:0007669"/>
    <property type="project" value="UniProtKB-KW"/>
</dbReference>
<evidence type="ECO:0000256" key="5">
    <source>
        <dbReference type="ARBA" id="ARBA00022723"/>
    </source>
</evidence>
<protein>
    <submittedName>
        <fullName evidence="15">Peptidase M6</fullName>
    </submittedName>
</protein>